<proteinExistence type="predicted"/>
<organism evidence="1 2">
    <name type="scientific">Paramuricea clavata</name>
    <name type="common">Red gorgonian</name>
    <name type="synonym">Violescent sea-whip</name>
    <dbReference type="NCBI Taxonomy" id="317549"/>
    <lineage>
        <taxon>Eukaryota</taxon>
        <taxon>Metazoa</taxon>
        <taxon>Cnidaria</taxon>
        <taxon>Anthozoa</taxon>
        <taxon>Octocorallia</taxon>
        <taxon>Malacalcyonacea</taxon>
        <taxon>Plexauridae</taxon>
        <taxon>Paramuricea</taxon>
    </lineage>
</organism>
<dbReference type="AlphaFoldDB" id="A0A7D9I5X3"/>
<dbReference type="InterPro" id="IPR041588">
    <property type="entry name" value="Integrase_H2C2"/>
</dbReference>
<dbReference type="Gene3D" id="3.30.70.270">
    <property type="match status" value="2"/>
</dbReference>
<feature type="non-terminal residue" evidence="1">
    <location>
        <position position="1"/>
    </location>
</feature>
<dbReference type="OrthoDB" id="1738613at2759"/>
<accession>A0A7D9I5X3</accession>
<dbReference type="SUPFAM" id="SSF56672">
    <property type="entry name" value="DNA/RNA polymerases"/>
    <property type="match status" value="1"/>
</dbReference>
<comment type="caution">
    <text evidence="1">The sequence shown here is derived from an EMBL/GenBank/DDBJ whole genome shotgun (WGS) entry which is preliminary data.</text>
</comment>
<name>A0A7D9I5X3_PARCT</name>
<dbReference type="PANTHER" id="PTHR37984:SF11">
    <property type="entry name" value="INTEGRASE CATALYTIC DOMAIN-CONTAINING PROTEIN"/>
    <property type="match status" value="1"/>
</dbReference>
<dbReference type="InterPro" id="IPR050951">
    <property type="entry name" value="Retrovirus_Pol_polyprotein"/>
</dbReference>
<dbReference type="EMBL" id="CACRXK020003713">
    <property type="protein sequence ID" value="CAB3999955.1"/>
    <property type="molecule type" value="Genomic_DNA"/>
</dbReference>
<dbReference type="InterPro" id="IPR043502">
    <property type="entry name" value="DNA/RNA_pol_sf"/>
</dbReference>
<sequence>AVRNRTRLGCLENPYEHVEMVWSAISMVRAIGFIPHTPGCSQHFHPDNSQLALTQSIMFSIKAFRHSVRLFTHFKACLGFHKPTRRIFILLNKYLYQGQKEHDTNLRGVIERLKQYNIRLKEEKCSFSQSTIMFYGHIFSAEGIKPDPKKIDAIKVMNPPECSSEVKSLLGMAQYVSRFIPDYAKITAPLRRLTKQGVDWKWTEEEQTALDNLKEALAGDKVMTYFDPRKKTEIVVDASPVGLGGLLMQEGNVASYASRTLSEVEFHMITDHKPFLGIFKSSKSTSTRIDRWKLRLMPYDCQLFYWPGRDEENPVDFISRHPNASEVQEQNVAEEYTNYVCINAVPKAMTIEDVEVETQKDPTMQAVIKAIETDNWSTPEVQEYTKIKQELTVHKGTILRGNRLVIPPTLRNKAMDLAHIGHQVVVKTKRLLREKVWFPGIDKLTEEKIRNYHPCQVSTPESSKRSEPLKMTPLPSGPWKEVCIDFAGPYPSGIIIDQGGSRGNLRGSNSNAYCHDSSPWSYALRGQDGSMYSGEHDFAEGFSAACVASECTQDISGTNRFVQKLKIELVDS</sequence>
<dbReference type="InterPro" id="IPR041577">
    <property type="entry name" value="RT_RNaseH_2"/>
</dbReference>
<evidence type="ECO:0000313" key="2">
    <source>
        <dbReference type="Proteomes" id="UP001152795"/>
    </source>
</evidence>
<feature type="non-terminal residue" evidence="1">
    <location>
        <position position="572"/>
    </location>
</feature>
<dbReference type="FunFam" id="3.30.70.270:FF:000026">
    <property type="entry name" value="Transposon Ty3-G Gag-Pol polyprotein"/>
    <property type="match status" value="1"/>
</dbReference>
<protein>
    <submittedName>
        <fullName evidence="1">Uncharacterized protein</fullName>
    </submittedName>
</protein>
<keyword evidence="2" id="KW-1185">Reference proteome</keyword>
<gene>
    <name evidence="1" type="ORF">PACLA_8A064141</name>
</gene>
<dbReference type="Proteomes" id="UP001152795">
    <property type="component" value="Unassembled WGS sequence"/>
</dbReference>
<dbReference type="Pfam" id="PF17919">
    <property type="entry name" value="RT_RNaseH_2"/>
    <property type="match status" value="1"/>
</dbReference>
<dbReference type="InterPro" id="IPR043128">
    <property type="entry name" value="Rev_trsase/Diguanyl_cyclase"/>
</dbReference>
<evidence type="ECO:0000313" key="1">
    <source>
        <dbReference type="EMBL" id="CAB3999955.1"/>
    </source>
</evidence>
<dbReference type="PANTHER" id="PTHR37984">
    <property type="entry name" value="PROTEIN CBG26694"/>
    <property type="match status" value="1"/>
</dbReference>
<dbReference type="Gene3D" id="1.10.340.70">
    <property type="match status" value="1"/>
</dbReference>
<reference evidence="1" key="1">
    <citation type="submission" date="2020-04" db="EMBL/GenBank/DDBJ databases">
        <authorList>
            <person name="Alioto T."/>
            <person name="Alioto T."/>
            <person name="Gomez Garrido J."/>
        </authorList>
    </citation>
    <scope>NUCLEOTIDE SEQUENCE</scope>
    <source>
        <strain evidence="1">A484AB</strain>
    </source>
</reference>
<dbReference type="Pfam" id="PF17921">
    <property type="entry name" value="Integrase_H2C2"/>
    <property type="match status" value="1"/>
</dbReference>